<evidence type="ECO:0000313" key="1">
    <source>
        <dbReference type="EMBL" id="CAD7285608.1"/>
    </source>
</evidence>
<organism evidence="1">
    <name type="scientific">Notodromas monacha</name>
    <dbReference type="NCBI Taxonomy" id="399045"/>
    <lineage>
        <taxon>Eukaryota</taxon>
        <taxon>Metazoa</taxon>
        <taxon>Ecdysozoa</taxon>
        <taxon>Arthropoda</taxon>
        <taxon>Crustacea</taxon>
        <taxon>Oligostraca</taxon>
        <taxon>Ostracoda</taxon>
        <taxon>Podocopa</taxon>
        <taxon>Podocopida</taxon>
        <taxon>Cypridocopina</taxon>
        <taxon>Cypridoidea</taxon>
        <taxon>Cyprididae</taxon>
        <taxon>Notodromas</taxon>
    </lineage>
</organism>
<dbReference type="PANTHER" id="PTHR46603:SF1">
    <property type="entry name" value="ABSCISSION_NOCUT CHECKPOINT REGULATOR"/>
    <property type="match status" value="1"/>
</dbReference>
<gene>
    <name evidence="1" type="ORF">NMOB1V02_LOCUS13210</name>
</gene>
<dbReference type="GO" id="GO:0030496">
    <property type="term" value="C:midbody"/>
    <property type="evidence" value="ECO:0007669"/>
    <property type="project" value="TreeGrafter"/>
</dbReference>
<dbReference type="GO" id="GO:0009838">
    <property type="term" value="P:abscission"/>
    <property type="evidence" value="ECO:0007669"/>
    <property type="project" value="TreeGrafter"/>
</dbReference>
<sequence>MSGCLDNLDIPLSNKRRPAPVLPETAKDLIKRVTEEVNIDASCQQKAKDHLGRDDVGKNVDGDSLSCRTSDSGAIDSLILDEDVEAVAARYVAEAELEKVTRMRDTQEEMKYDSGGEELPFCTICNKDATIRCVSCQHEGDSCLFCVSCFHDMHDDDDKMKRHRIKAYKGGD</sequence>
<proteinExistence type="predicted"/>
<dbReference type="Proteomes" id="UP000678499">
    <property type="component" value="Unassembled WGS sequence"/>
</dbReference>
<dbReference type="AlphaFoldDB" id="A0A7R9C1N8"/>
<accession>A0A7R9C1N8</accession>
<name>A0A7R9C1N8_9CRUS</name>
<dbReference type="GO" id="GO:0005813">
    <property type="term" value="C:centrosome"/>
    <property type="evidence" value="ECO:0007669"/>
    <property type="project" value="TreeGrafter"/>
</dbReference>
<dbReference type="OrthoDB" id="5407799at2759"/>
<dbReference type="PANTHER" id="PTHR46603">
    <property type="entry name" value="ABSCISSION/NOCUT CHECKPOINT REGULATOR"/>
    <property type="match status" value="1"/>
</dbReference>
<dbReference type="EMBL" id="CAJPEX010017749">
    <property type="protein sequence ID" value="CAG0925760.1"/>
    <property type="molecule type" value="Genomic_DNA"/>
</dbReference>
<evidence type="ECO:0000313" key="2">
    <source>
        <dbReference type="Proteomes" id="UP000678499"/>
    </source>
</evidence>
<dbReference type="SUPFAM" id="SSF57845">
    <property type="entry name" value="B-box zinc-binding domain"/>
    <property type="match status" value="1"/>
</dbReference>
<reference evidence="1" key="1">
    <citation type="submission" date="2020-11" db="EMBL/GenBank/DDBJ databases">
        <authorList>
            <person name="Tran Van P."/>
        </authorList>
    </citation>
    <scope>NUCLEOTIDE SEQUENCE</scope>
</reference>
<protein>
    <submittedName>
        <fullName evidence="1">Uncharacterized protein</fullName>
    </submittedName>
</protein>
<dbReference type="EMBL" id="OA899786">
    <property type="protein sequence ID" value="CAD7285608.1"/>
    <property type="molecule type" value="Genomic_DNA"/>
</dbReference>
<keyword evidence="2" id="KW-1185">Reference proteome</keyword>
<dbReference type="GO" id="GO:0044878">
    <property type="term" value="P:mitotic cytokinesis checkpoint signaling"/>
    <property type="evidence" value="ECO:0007669"/>
    <property type="project" value="TreeGrafter"/>
</dbReference>
<dbReference type="GO" id="GO:0032266">
    <property type="term" value="F:phosphatidylinositol-3-phosphate binding"/>
    <property type="evidence" value="ECO:0007669"/>
    <property type="project" value="TreeGrafter"/>
</dbReference>
<dbReference type="GO" id="GO:0032154">
    <property type="term" value="C:cleavage furrow"/>
    <property type="evidence" value="ECO:0007669"/>
    <property type="project" value="TreeGrafter"/>
</dbReference>